<keyword evidence="1" id="KW-0472">Membrane</keyword>
<evidence type="ECO:0000256" key="1">
    <source>
        <dbReference type="SAM" id="Phobius"/>
    </source>
</evidence>
<reference evidence="2" key="2">
    <citation type="journal article" date="2024" name="Environ. Microbiol.">
        <title>Genome analysis and description of Tunturibacter gen. nov. expands the diversity of Terriglobia in tundra soils.</title>
        <authorList>
            <person name="Messyasz A."/>
            <person name="Mannisto M.K."/>
            <person name="Kerkhof L.J."/>
            <person name="Haggblom M.M."/>
        </authorList>
    </citation>
    <scope>NUCLEOTIDE SEQUENCE</scope>
    <source>
        <strain evidence="2">M8UP23</strain>
    </source>
</reference>
<sequence>MDCDTLQAARIGAGAAIVGGIVAGILSGAYQHFRDWYTRPRLKLEFDANADKFEAAWTSGGPFNGVLIRVSLRNQGKTAAQNCRVFVTSLTSQHASGSTPTTFTGSRQISWAGWDFEPRSVQKGIVFYLDLARFSKEPPSGWQFTFRETRTKDEELKKYTGIYRFRLAAVADNCPPNYFDVDVDYNGNWNNLRAWTPSK</sequence>
<gene>
    <name evidence="2" type="ORF">RBB75_16585</name>
</gene>
<dbReference type="RefSeq" id="WP_353068722.1">
    <property type="nucleotide sequence ID" value="NZ_CP132932.1"/>
</dbReference>
<feature type="transmembrane region" description="Helical" evidence="1">
    <location>
        <begin position="12"/>
        <end position="33"/>
    </location>
</feature>
<proteinExistence type="predicted"/>
<organism evidence="2">
    <name type="scientific">Tunturiibacter empetritectus</name>
    <dbReference type="NCBI Taxonomy" id="3069691"/>
    <lineage>
        <taxon>Bacteria</taxon>
        <taxon>Pseudomonadati</taxon>
        <taxon>Acidobacteriota</taxon>
        <taxon>Terriglobia</taxon>
        <taxon>Terriglobales</taxon>
        <taxon>Acidobacteriaceae</taxon>
        <taxon>Tunturiibacter</taxon>
    </lineage>
</organism>
<keyword evidence="1" id="KW-1133">Transmembrane helix</keyword>
<dbReference type="AlphaFoldDB" id="A0AAU7ZAM8"/>
<dbReference type="EMBL" id="CP132932">
    <property type="protein sequence ID" value="XCB26038.1"/>
    <property type="molecule type" value="Genomic_DNA"/>
</dbReference>
<evidence type="ECO:0000313" key="2">
    <source>
        <dbReference type="EMBL" id="XCB26038.1"/>
    </source>
</evidence>
<protein>
    <submittedName>
        <fullName evidence="2">Uncharacterized protein</fullName>
    </submittedName>
</protein>
<dbReference type="KEGG" id="temp:RBB75_16585"/>
<keyword evidence="1" id="KW-0812">Transmembrane</keyword>
<name>A0AAU7ZAM8_9BACT</name>
<reference evidence="2" key="1">
    <citation type="submission" date="2023-08" db="EMBL/GenBank/DDBJ databases">
        <authorList>
            <person name="Messyasz A."/>
            <person name="Mannisto M.K."/>
            <person name="Kerkhof L.J."/>
            <person name="Haggblom M."/>
        </authorList>
    </citation>
    <scope>NUCLEOTIDE SEQUENCE</scope>
    <source>
        <strain evidence="2">M8UP23</strain>
    </source>
</reference>
<accession>A0AAU7ZAM8</accession>